<dbReference type="Gene3D" id="3.40.50.2300">
    <property type="match status" value="2"/>
</dbReference>
<dbReference type="Proteomes" id="UP000199416">
    <property type="component" value="Unassembled WGS sequence"/>
</dbReference>
<evidence type="ECO:0000313" key="5">
    <source>
        <dbReference type="EMBL" id="SDC96404.1"/>
    </source>
</evidence>
<evidence type="ECO:0000313" key="6">
    <source>
        <dbReference type="Proteomes" id="UP000199416"/>
    </source>
</evidence>
<dbReference type="InterPro" id="IPR025997">
    <property type="entry name" value="SBP_2_dom"/>
</dbReference>
<dbReference type="GO" id="GO:0003700">
    <property type="term" value="F:DNA-binding transcription factor activity"/>
    <property type="evidence" value="ECO:0007669"/>
    <property type="project" value="TreeGrafter"/>
</dbReference>
<keyword evidence="3" id="KW-0804">Transcription</keyword>
<keyword evidence="6" id="KW-1185">Reference proteome</keyword>
<dbReference type="PANTHER" id="PTHR30146:SF109">
    <property type="entry name" value="HTH-TYPE TRANSCRIPTIONAL REGULATOR GALS"/>
    <property type="match status" value="1"/>
</dbReference>
<dbReference type="EMBL" id="FMZF01000004">
    <property type="protein sequence ID" value="SDC96404.1"/>
    <property type="molecule type" value="Genomic_DNA"/>
</dbReference>
<dbReference type="InterPro" id="IPR028082">
    <property type="entry name" value="Peripla_BP_I"/>
</dbReference>
<dbReference type="Pfam" id="PF00356">
    <property type="entry name" value="LacI"/>
    <property type="match status" value="1"/>
</dbReference>
<dbReference type="GO" id="GO:0000976">
    <property type="term" value="F:transcription cis-regulatory region binding"/>
    <property type="evidence" value="ECO:0007669"/>
    <property type="project" value="TreeGrafter"/>
</dbReference>
<dbReference type="SUPFAM" id="SSF53822">
    <property type="entry name" value="Periplasmic binding protein-like I"/>
    <property type="match status" value="1"/>
</dbReference>
<keyword evidence="1" id="KW-0805">Transcription regulation</keyword>
<reference evidence="6" key="1">
    <citation type="submission" date="2016-10" db="EMBL/GenBank/DDBJ databases">
        <authorList>
            <person name="Varghese N."/>
            <person name="Submissions S."/>
        </authorList>
    </citation>
    <scope>NUCLEOTIDE SEQUENCE [LARGE SCALE GENOMIC DNA]</scope>
    <source>
        <strain evidence="6">DSM 45421</strain>
    </source>
</reference>
<dbReference type="InterPro" id="IPR000843">
    <property type="entry name" value="HTH_LacI"/>
</dbReference>
<dbReference type="PANTHER" id="PTHR30146">
    <property type="entry name" value="LACI-RELATED TRANSCRIPTIONAL REPRESSOR"/>
    <property type="match status" value="1"/>
</dbReference>
<dbReference type="CDD" id="cd06267">
    <property type="entry name" value="PBP1_LacI_sugar_binding-like"/>
    <property type="match status" value="1"/>
</dbReference>
<dbReference type="RefSeq" id="WP_091366869.1">
    <property type="nucleotide sequence ID" value="NZ_FMZF01000004.1"/>
</dbReference>
<dbReference type="PROSITE" id="PS50932">
    <property type="entry name" value="HTH_LACI_2"/>
    <property type="match status" value="1"/>
</dbReference>
<dbReference type="Pfam" id="PF13407">
    <property type="entry name" value="Peripla_BP_4"/>
    <property type="match status" value="1"/>
</dbReference>
<evidence type="ECO:0000256" key="1">
    <source>
        <dbReference type="ARBA" id="ARBA00023015"/>
    </source>
</evidence>
<name>A0A1G6QWQ0_9ACTN</name>
<feature type="domain" description="HTH lacI-type" evidence="4">
    <location>
        <begin position="7"/>
        <end position="61"/>
    </location>
</feature>
<proteinExistence type="predicted"/>
<dbReference type="OrthoDB" id="3227375at2"/>
<organism evidence="5 6">
    <name type="scientific">Geodermatophilus telluris</name>
    <dbReference type="NCBI Taxonomy" id="1190417"/>
    <lineage>
        <taxon>Bacteria</taxon>
        <taxon>Bacillati</taxon>
        <taxon>Actinomycetota</taxon>
        <taxon>Actinomycetes</taxon>
        <taxon>Geodermatophilales</taxon>
        <taxon>Geodermatophilaceae</taxon>
        <taxon>Geodermatophilus</taxon>
    </lineage>
</organism>
<sequence length="333" mass="35286">MPPSRSATMADVARLAGVSVATVSRTLSGTRSVDPAMQRRVTEAAERLGYQVNLVGRALRQTRTSTVGLVVPDLDNPYFSALAQQLSRAFSSDPGTDLLVFSADGSLETEARGVRSFLGRQVDALVLIPVHEQRSEPSVTTAAAAVHTIQLDRRVQGTAASYVGVSNRAGMQLVHEHVSTAVDVSRQPVVYVGATPDSSSAHERLDGMRQYFSPDVPALLGDFSAAWGREAAARILADGWTGATIVTAADVIALGVLAHLLHEGRSVPDEFRVIGFDGIGAAALAHPSLTTVRQPVEEMARSIRSLVESDDEPSSRWFKPDIVLGATSPAGTP</sequence>
<evidence type="ECO:0000256" key="3">
    <source>
        <dbReference type="ARBA" id="ARBA00023163"/>
    </source>
</evidence>
<evidence type="ECO:0000259" key="4">
    <source>
        <dbReference type="PROSITE" id="PS50932"/>
    </source>
</evidence>
<protein>
    <submittedName>
        <fullName evidence="5">Transcriptional regulator, LacI family</fullName>
    </submittedName>
</protein>
<dbReference type="STRING" id="1190417.SAMN05660690_3126"/>
<evidence type="ECO:0000256" key="2">
    <source>
        <dbReference type="ARBA" id="ARBA00023125"/>
    </source>
</evidence>
<accession>A0A1G6QWQ0</accession>
<dbReference type="AlphaFoldDB" id="A0A1G6QWQ0"/>
<dbReference type="Gene3D" id="1.10.260.40">
    <property type="entry name" value="lambda repressor-like DNA-binding domains"/>
    <property type="match status" value="1"/>
</dbReference>
<dbReference type="InterPro" id="IPR010982">
    <property type="entry name" value="Lambda_DNA-bd_dom_sf"/>
</dbReference>
<gene>
    <name evidence="5" type="ORF">SAMN05660690_3126</name>
</gene>
<dbReference type="SUPFAM" id="SSF47413">
    <property type="entry name" value="lambda repressor-like DNA-binding domains"/>
    <property type="match status" value="1"/>
</dbReference>
<keyword evidence="2" id="KW-0238">DNA-binding</keyword>
<dbReference type="SMART" id="SM00354">
    <property type="entry name" value="HTH_LACI"/>
    <property type="match status" value="1"/>
</dbReference>
<dbReference type="CDD" id="cd01392">
    <property type="entry name" value="HTH_LacI"/>
    <property type="match status" value="1"/>
</dbReference>